<dbReference type="EMBL" id="JBHLUE010000004">
    <property type="protein sequence ID" value="MFC0563555.1"/>
    <property type="molecule type" value="Genomic_DNA"/>
</dbReference>
<gene>
    <name evidence="3" type="ORF">ACFFHU_05155</name>
</gene>
<accession>A0ABV6NS08</accession>
<dbReference type="Gene3D" id="1.10.606.20">
    <property type="match status" value="1"/>
</dbReference>
<dbReference type="RefSeq" id="WP_377336239.1">
    <property type="nucleotide sequence ID" value="NZ_JBHLUE010000004.1"/>
</dbReference>
<dbReference type="InterPro" id="IPR036938">
    <property type="entry name" value="PAP2/HPO_sf"/>
</dbReference>
<dbReference type="InterPro" id="IPR000326">
    <property type="entry name" value="PAP2/HPO"/>
</dbReference>
<proteinExistence type="predicted"/>
<dbReference type="CDD" id="cd03398">
    <property type="entry name" value="PAP2_haloperoxidase"/>
    <property type="match status" value="1"/>
</dbReference>
<name>A0ABV6NS08_9ACTN</name>
<dbReference type="PANTHER" id="PTHR34599">
    <property type="entry name" value="PEROXIDASE-RELATED"/>
    <property type="match status" value="1"/>
</dbReference>
<feature type="signal peptide" evidence="1">
    <location>
        <begin position="1"/>
        <end position="27"/>
    </location>
</feature>
<dbReference type="Pfam" id="PF01569">
    <property type="entry name" value="PAP2"/>
    <property type="match status" value="1"/>
</dbReference>
<dbReference type="PANTHER" id="PTHR34599:SF1">
    <property type="entry name" value="PHOSPHATIDIC ACID PHOSPHATASE TYPE 2_HALOPEROXIDASE DOMAIN-CONTAINING PROTEIN"/>
    <property type="match status" value="1"/>
</dbReference>
<keyword evidence="1" id="KW-0732">Signal</keyword>
<reference evidence="3 4" key="1">
    <citation type="submission" date="2024-09" db="EMBL/GenBank/DDBJ databases">
        <authorList>
            <person name="Sun Q."/>
            <person name="Mori K."/>
        </authorList>
    </citation>
    <scope>NUCLEOTIDE SEQUENCE [LARGE SCALE GENOMIC DNA]</scope>
    <source>
        <strain evidence="3 4">TBRC 2205</strain>
    </source>
</reference>
<evidence type="ECO:0000259" key="2">
    <source>
        <dbReference type="Pfam" id="PF01569"/>
    </source>
</evidence>
<dbReference type="Proteomes" id="UP001589894">
    <property type="component" value="Unassembled WGS sequence"/>
</dbReference>
<keyword evidence="4" id="KW-1185">Reference proteome</keyword>
<dbReference type="InterPro" id="IPR052559">
    <property type="entry name" value="V-haloperoxidase"/>
</dbReference>
<sequence length="437" mass="45831">MTSPHGTLRRALTTAAALLMVGVPAGAAPAYGADPAGADPAGLTSAGTGTADAVVAWDLNAETAIWDVAREQPQAQSRVAAMVHGAIYDAVNAIAGTPYQPYLVAPPADGAESVDAAVATAGYRVLDSVYPAQHSALQAQYDNSLAAVPDGAAKQRGIAVGEATAAAMIAARRNDGAYGPQTFPVGTAPGQWRPTPPGYGNDGAWVGQVRPFLLPSATMFRTAGPPALTSAEYARDYNEVKAIGSVSSTVRTADQTQAAIWWHDRRLVVWEIRRQLVTTQHLDALAAARMFAMAILTEADAVIACYNEKAAWNRWRPVTAIRLGDTDGNPATAPDPGWTPLLVTPPHPDYTSGHTCDTGATMSALAYFFGRDDIPFSAYSSDAGARRSFPSFSAALNEVISARIWGGIHTRSADVQGAGIGLRATAYMAAHYFQPRP</sequence>
<comment type="caution">
    <text evidence="3">The sequence shown here is derived from an EMBL/GenBank/DDBJ whole genome shotgun (WGS) entry which is preliminary data.</text>
</comment>
<feature type="chain" id="PRO_5045808876" evidence="1">
    <location>
        <begin position="28"/>
        <end position="437"/>
    </location>
</feature>
<organism evidence="3 4">
    <name type="scientific">Plantactinospora siamensis</name>
    <dbReference type="NCBI Taxonomy" id="555372"/>
    <lineage>
        <taxon>Bacteria</taxon>
        <taxon>Bacillati</taxon>
        <taxon>Actinomycetota</taxon>
        <taxon>Actinomycetes</taxon>
        <taxon>Micromonosporales</taxon>
        <taxon>Micromonosporaceae</taxon>
        <taxon>Plantactinospora</taxon>
    </lineage>
</organism>
<dbReference type="SUPFAM" id="SSF48317">
    <property type="entry name" value="Acid phosphatase/Vanadium-dependent haloperoxidase"/>
    <property type="match status" value="1"/>
</dbReference>
<evidence type="ECO:0000313" key="4">
    <source>
        <dbReference type="Proteomes" id="UP001589894"/>
    </source>
</evidence>
<protein>
    <submittedName>
        <fullName evidence="3">Phosphatase PAP2 family protein</fullName>
    </submittedName>
</protein>
<feature type="domain" description="Phosphatidic acid phosphatase type 2/haloperoxidase" evidence="2">
    <location>
        <begin position="301"/>
        <end position="428"/>
    </location>
</feature>
<evidence type="ECO:0000313" key="3">
    <source>
        <dbReference type="EMBL" id="MFC0563555.1"/>
    </source>
</evidence>
<evidence type="ECO:0000256" key="1">
    <source>
        <dbReference type="SAM" id="SignalP"/>
    </source>
</evidence>